<dbReference type="Pfam" id="PF05947">
    <property type="entry name" value="T6SS_TssF"/>
    <property type="match status" value="1"/>
</dbReference>
<dbReference type="AlphaFoldDB" id="A0A0H3FN62"/>
<dbReference type="eggNOG" id="COG3519">
    <property type="taxonomic scope" value="Bacteria"/>
</dbReference>
<dbReference type="OrthoDB" id="9763676at2"/>
<reference evidence="2" key="1">
    <citation type="submission" date="2011-01" db="EMBL/GenBank/DDBJ databases">
        <title>Complete sequence of plasmid1 of Rahnella sp. Y9602.</title>
        <authorList>
            <consortium name="US DOE Joint Genome Institute"/>
            <person name="Lucas S."/>
            <person name="Copeland A."/>
            <person name="Lapidus A."/>
            <person name="Cheng J.-F."/>
            <person name="Goodwin L."/>
            <person name="Pitluck S."/>
            <person name="Lu M."/>
            <person name="Detter J.C."/>
            <person name="Han C."/>
            <person name="Tapia R."/>
            <person name="Land M."/>
            <person name="Hauser L."/>
            <person name="Kyrpides N."/>
            <person name="Ivanova N."/>
            <person name="Ovchinnikova G."/>
            <person name="Pagani I."/>
            <person name="Sobecky P.A."/>
            <person name="Martinez R.J."/>
            <person name="Woyke T."/>
        </authorList>
    </citation>
    <scope>NUCLEOTIDE SEQUENCE [LARGE SCALE GENOMIC DNA]</scope>
    <source>
        <strain evidence="2">Y9602</strain>
        <plasmid evidence="2">pRAHAQ01</plasmid>
    </source>
</reference>
<dbReference type="PANTHER" id="PTHR35370:SF4">
    <property type="entry name" value="TYPE VI SECRETION SYSTEM BASEPLATE SUBUNIT TSSF"/>
    <property type="match status" value="1"/>
</dbReference>
<evidence type="ECO:0000313" key="2">
    <source>
        <dbReference type="Proteomes" id="UP000007257"/>
    </source>
</evidence>
<dbReference type="InterPro" id="IPR010272">
    <property type="entry name" value="T6SS_TssF"/>
</dbReference>
<keyword evidence="1" id="KW-0614">Plasmid</keyword>
<protein>
    <submittedName>
        <fullName evidence="1">Type VI secretion protein, VC_A0110 family</fullName>
    </submittedName>
</protein>
<name>A0A0H3FN62_RAHSY</name>
<evidence type="ECO:0000313" key="1">
    <source>
        <dbReference type="EMBL" id="ADW76378.1"/>
    </source>
</evidence>
<accession>A0A0H3FN62</accession>
<proteinExistence type="predicted"/>
<geneLocation type="plasmid" evidence="1 2">
    <name>pRAHAQ01</name>
</geneLocation>
<dbReference type="PANTHER" id="PTHR35370">
    <property type="entry name" value="CYTOPLASMIC PROTEIN-RELATED-RELATED"/>
    <property type="match status" value="1"/>
</dbReference>
<dbReference type="KEGG" id="rah:Rahaq_4799"/>
<gene>
    <name evidence="1" type="ordered locus">Rahaq_4799</name>
</gene>
<dbReference type="RefSeq" id="WP_013578059.1">
    <property type="nucleotide sequence ID" value="NC_015062.1"/>
</dbReference>
<dbReference type="HOGENOM" id="CLU_028593_2_1_6"/>
<dbReference type="EMBL" id="CP002506">
    <property type="protein sequence ID" value="ADW76378.1"/>
    <property type="molecule type" value="Genomic_DNA"/>
</dbReference>
<organism evidence="1 2">
    <name type="scientific">Rahnella sp. (strain Y9602)</name>
    <dbReference type="NCBI Taxonomy" id="2703885"/>
    <lineage>
        <taxon>Bacteria</taxon>
        <taxon>Pseudomonadati</taxon>
        <taxon>Pseudomonadota</taxon>
        <taxon>Gammaproteobacteria</taxon>
        <taxon>Enterobacterales</taxon>
        <taxon>Yersiniaceae</taxon>
        <taxon>Rahnella</taxon>
    </lineage>
</organism>
<dbReference type="NCBIfam" id="TIGR03359">
    <property type="entry name" value="VI_chp_6"/>
    <property type="match status" value="1"/>
</dbReference>
<reference evidence="1 2" key="2">
    <citation type="journal article" date="2012" name="J. Bacteriol.">
        <title>Complete Genome Sequence of Rahnella sp. Strain Y9602, a Gammaproteobacterium Isolate from Metal- and Radionuclide-Contaminated Soil.</title>
        <authorList>
            <person name="Martinez R.J."/>
            <person name="Bruce D."/>
            <person name="Detter C."/>
            <person name="Goodwin L.A."/>
            <person name="Han J."/>
            <person name="Han C.S."/>
            <person name="Held B."/>
            <person name="Land M.L."/>
            <person name="Mikhailova N."/>
            <person name="Nolan M."/>
            <person name="Pennacchio L."/>
            <person name="Pitluck S."/>
            <person name="Tapia R."/>
            <person name="Woyke T."/>
            <person name="Sobecky P.A."/>
        </authorList>
    </citation>
    <scope>NUCLEOTIDE SEQUENCE [LARGE SCALE GENOMIC DNA]</scope>
    <source>
        <strain evidence="1 2">Y9602</strain>
        <plasmid evidence="1 2">pRAHAQ01</plasmid>
    </source>
</reference>
<dbReference type="Proteomes" id="UP000007257">
    <property type="component" value="Plasmid pRAHAQ01"/>
</dbReference>
<sequence length="591" mass="67989">MEDDFLKYFDGEMRYLKEAGLEFAKEFPELGRALGLDGSPVPRDDSVERLFQGFSLMMAKLRQKIDDDIPELTEPLLSHLLPVINRTLPSTAVVELTPVAPELHVREEVLPAESDLLTQPLGNDRQRCVYRTTRDLKVHPFALDNVSLFTLQEGQQALKLRFTLPALTEIRRADWQNISLYLNGDRVLQSALYLALSRQVKRVNVRFWQKSTELMPVDVQFVPRWQAENDASIWPESDSPALCGEVRPWLEYFTSPARYFFMQLRGLETLTFPPDTTSFDIEVTLSERWPYDLAVPPDAIRMHCVPVINLFRLLAQPLSVTTAVSDYRLRPHRLSDGHTEIYAVNDVAEVTEDNAEFSYVPYSQFRQKGGMLQYKKNWPDRYYHTRMYRGPSGLNETILMLGGRTHEAQNGLKMRLNMTCTNGAWPRMALQESVFDGETAPGNLELKCATRTRPTMPHYPPTAELYQWQVLSLLHPQAIAGLMETDTLRHALSLLDWTHDPDNARRVAGITHVEYTPSHYPAEGWHGVAIRVTLDEHHFCGQGDALLFCEVLEQFYTQYADIRRFTQLTVTLSQSGTQWAWPERRLTRVLF</sequence>